<keyword evidence="1" id="KW-1133">Transmembrane helix</keyword>
<gene>
    <name evidence="2" type="ORF">NCTC11179_00020</name>
</gene>
<protein>
    <recommendedName>
        <fullName evidence="4">Magnesium citrate secondary transporter</fullName>
    </recommendedName>
</protein>
<name>A0A378RHS2_MYROD</name>
<reference evidence="2 3" key="1">
    <citation type="submission" date="2018-06" db="EMBL/GenBank/DDBJ databases">
        <authorList>
            <consortium name="Pathogen Informatics"/>
            <person name="Doyle S."/>
        </authorList>
    </citation>
    <scope>NUCLEOTIDE SEQUENCE [LARGE SCALE GENOMIC DNA]</scope>
    <source>
        <strain evidence="2 3">NCTC11179</strain>
    </source>
</reference>
<keyword evidence="1" id="KW-0812">Transmembrane</keyword>
<sequence length="122" mass="14559">MKKILFFIALGIAISIYLLQQTQLHLPFWINNYVNDFLFLPLVLTSCLFVVRKIKQEQALYLSLPLILGVAFFYSVYFEWYLPQHNPRYTGDWKDCLLYFFGAFIFYVLQYYNSTPSKSPKE</sequence>
<dbReference type="Proteomes" id="UP000255024">
    <property type="component" value="Unassembled WGS sequence"/>
</dbReference>
<dbReference type="EMBL" id="UGQL01000001">
    <property type="protein sequence ID" value="STZ26505.1"/>
    <property type="molecule type" value="Genomic_DNA"/>
</dbReference>
<evidence type="ECO:0008006" key="4">
    <source>
        <dbReference type="Google" id="ProtNLM"/>
    </source>
</evidence>
<feature type="transmembrane region" description="Helical" evidence="1">
    <location>
        <begin position="97"/>
        <end position="113"/>
    </location>
</feature>
<accession>A0A378RHS2</accession>
<organism evidence="2 3">
    <name type="scientific">Myroides odoratus</name>
    <name type="common">Flavobacterium odoratum</name>
    <dbReference type="NCBI Taxonomy" id="256"/>
    <lineage>
        <taxon>Bacteria</taxon>
        <taxon>Pseudomonadati</taxon>
        <taxon>Bacteroidota</taxon>
        <taxon>Flavobacteriia</taxon>
        <taxon>Flavobacteriales</taxon>
        <taxon>Flavobacteriaceae</taxon>
        <taxon>Myroides</taxon>
    </lineage>
</organism>
<evidence type="ECO:0000256" key="1">
    <source>
        <dbReference type="SAM" id="Phobius"/>
    </source>
</evidence>
<dbReference type="AlphaFoldDB" id="A0A378RHS2"/>
<evidence type="ECO:0000313" key="3">
    <source>
        <dbReference type="Proteomes" id="UP000255024"/>
    </source>
</evidence>
<evidence type="ECO:0000313" key="2">
    <source>
        <dbReference type="EMBL" id="STZ26505.1"/>
    </source>
</evidence>
<keyword evidence="1" id="KW-0472">Membrane</keyword>
<keyword evidence="3" id="KW-1185">Reference proteome</keyword>
<proteinExistence type="predicted"/>
<feature type="transmembrane region" description="Helical" evidence="1">
    <location>
        <begin position="59"/>
        <end position="77"/>
    </location>
</feature>
<dbReference type="RefSeq" id="WP_115089645.1">
    <property type="nucleotide sequence ID" value="NZ_CP068107.1"/>
</dbReference>
<feature type="transmembrane region" description="Helical" evidence="1">
    <location>
        <begin position="34"/>
        <end position="52"/>
    </location>
</feature>